<evidence type="ECO:0000313" key="1">
    <source>
        <dbReference type="EMBL" id="MYR32478.1"/>
    </source>
</evidence>
<dbReference type="AlphaFoldDB" id="A0A7K2IR81"/>
<organism evidence="1 2">
    <name type="scientific">Nocardiopsis alba</name>
    <dbReference type="NCBI Taxonomy" id="53437"/>
    <lineage>
        <taxon>Bacteria</taxon>
        <taxon>Bacillati</taxon>
        <taxon>Actinomycetota</taxon>
        <taxon>Actinomycetes</taxon>
        <taxon>Streptosporangiales</taxon>
        <taxon>Nocardiopsidaceae</taxon>
        <taxon>Nocardiopsis</taxon>
    </lineage>
</organism>
<dbReference type="Proteomes" id="UP000467124">
    <property type="component" value="Unassembled WGS sequence"/>
</dbReference>
<dbReference type="EMBL" id="WWHY01000001">
    <property type="protein sequence ID" value="MYR32478.1"/>
    <property type="molecule type" value="Genomic_DNA"/>
</dbReference>
<gene>
    <name evidence="1" type="ORF">GTW20_09380</name>
</gene>
<accession>A0A7K2IR81</accession>
<proteinExistence type="predicted"/>
<protein>
    <submittedName>
        <fullName evidence="1">Uncharacterized protein</fullName>
    </submittedName>
</protein>
<comment type="caution">
    <text evidence="1">The sequence shown here is derived from an EMBL/GenBank/DDBJ whole genome shotgun (WGS) entry which is preliminary data.</text>
</comment>
<sequence length="91" mass="9934">MTSRVAEEVAGSGGVPWKVGMRRRGRCVLTCLDYRLPWSGGAGSGPVLSSGLILLLTKSTGRWRHSDHPRKGVRTLWLEMELEGLRSESAA</sequence>
<reference evidence="1 2" key="1">
    <citation type="journal article" date="2019" name="Nat. Commun.">
        <title>The antimicrobial potential of Streptomyces from insect microbiomes.</title>
        <authorList>
            <person name="Chevrette M.G."/>
            <person name="Carlson C.M."/>
            <person name="Ortega H.E."/>
            <person name="Thomas C."/>
            <person name="Ananiev G.E."/>
            <person name="Barns K.J."/>
            <person name="Book A.J."/>
            <person name="Cagnazzo J."/>
            <person name="Carlos C."/>
            <person name="Flanigan W."/>
            <person name="Grubbs K.J."/>
            <person name="Horn H.A."/>
            <person name="Hoffmann F.M."/>
            <person name="Klassen J.L."/>
            <person name="Knack J.J."/>
            <person name="Lewin G.R."/>
            <person name="McDonald B.R."/>
            <person name="Muller L."/>
            <person name="Melo W.G.P."/>
            <person name="Pinto-Tomas A.A."/>
            <person name="Schmitz A."/>
            <person name="Wendt-Pienkowski E."/>
            <person name="Wildman S."/>
            <person name="Zhao M."/>
            <person name="Zhang F."/>
            <person name="Bugni T.S."/>
            <person name="Andes D.R."/>
            <person name="Pupo M.T."/>
            <person name="Currie C.R."/>
        </authorList>
    </citation>
    <scope>NUCLEOTIDE SEQUENCE [LARGE SCALE GENOMIC DNA]</scope>
    <source>
        <strain evidence="1 2">SID5840</strain>
    </source>
</reference>
<name>A0A7K2IR81_9ACTN</name>
<evidence type="ECO:0000313" key="2">
    <source>
        <dbReference type="Proteomes" id="UP000467124"/>
    </source>
</evidence>
<dbReference type="RefSeq" id="WP_161110766.1">
    <property type="nucleotide sequence ID" value="NZ_JBEYGU010000017.1"/>
</dbReference>